<dbReference type="InterPro" id="IPR000086">
    <property type="entry name" value="NUDIX_hydrolase_dom"/>
</dbReference>
<accession>A0A0G0GX40</accession>
<dbReference type="InterPro" id="IPR015797">
    <property type="entry name" value="NUDIX_hydrolase-like_dom_sf"/>
</dbReference>
<name>A0A0G0GX40_9BACT</name>
<dbReference type="Pfam" id="PF00293">
    <property type="entry name" value="NUDIX"/>
    <property type="match status" value="1"/>
</dbReference>
<evidence type="ECO:0000313" key="3">
    <source>
        <dbReference type="Proteomes" id="UP000034852"/>
    </source>
</evidence>
<reference evidence="2 3" key="1">
    <citation type="journal article" date="2015" name="Nature">
        <title>rRNA introns, odd ribosomes, and small enigmatic genomes across a large radiation of phyla.</title>
        <authorList>
            <person name="Brown C.T."/>
            <person name="Hug L.A."/>
            <person name="Thomas B.C."/>
            <person name="Sharon I."/>
            <person name="Castelle C.J."/>
            <person name="Singh A."/>
            <person name="Wilkins M.J."/>
            <person name="Williams K.H."/>
            <person name="Banfield J.F."/>
        </authorList>
    </citation>
    <scope>NUCLEOTIDE SEQUENCE [LARGE SCALE GENOMIC DNA]</scope>
</reference>
<proteinExistence type="predicted"/>
<protein>
    <recommendedName>
        <fullName evidence="1">Nudix hydrolase domain-containing protein</fullName>
    </recommendedName>
</protein>
<dbReference type="Proteomes" id="UP000034852">
    <property type="component" value="Unassembled WGS sequence"/>
</dbReference>
<dbReference type="InterPro" id="IPR036390">
    <property type="entry name" value="WH_DNA-bd_sf"/>
</dbReference>
<dbReference type="PROSITE" id="PS51462">
    <property type="entry name" value="NUDIX"/>
    <property type="match status" value="1"/>
</dbReference>
<dbReference type="Gene3D" id="3.90.79.10">
    <property type="entry name" value="Nucleoside Triphosphate Pyrophosphohydrolase"/>
    <property type="match status" value="1"/>
</dbReference>
<feature type="domain" description="Nudix hydrolase" evidence="1">
    <location>
        <begin position="83"/>
        <end position="219"/>
    </location>
</feature>
<dbReference type="SUPFAM" id="SSF46785">
    <property type="entry name" value="Winged helix' DNA-binding domain"/>
    <property type="match status" value="1"/>
</dbReference>
<sequence length="231" mass="27562">MKSMHPIQLSILQDLLFAESRKYSEMKPYEMEGSQFSFHLDKLIKDKFVVKNPTGLYSLTTKGKEYSNRMDTQKKLMKIQTKSTTQLCSFRIINGTKEYLIYKRLKNPFYGYFGFPTHKFWFGENILEAAKKGLFEETNMKGEPKLKAIRHYRVYYNNKVVEDKIMYIYLFDSPKGELKNKKDGEFFWTSEQKIAKLKGNFLPEFLESMGIVKNKEKFQFFKEVDHYVHNF</sequence>
<comment type="caution">
    <text evidence="2">The sequence shown here is derived from an EMBL/GenBank/DDBJ whole genome shotgun (WGS) entry which is preliminary data.</text>
</comment>
<dbReference type="AlphaFoldDB" id="A0A0G0GX40"/>
<gene>
    <name evidence="2" type="ORF">US52_C0052G0004</name>
</gene>
<organism evidence="2 3">
    <name type="scientific">candidate division WS6 bacterium GW2011_GWA2_37_6</name>
    <dbReference type="NCBI Taxonomy" id="1619087"/>
    <lineage>
        <taxon>Bacteria</taxon>
        <taxon>Candidatus Dojkabacteria</taxon>
    </lineage>
</organism>
<dbReference type="SUPFAM" id="SSF55811">
    <property type="entry name" value="Nudix"/>
    <property type="match status" value="1"/>
</dbReference>
<dbReference type="EMBL" id="LBTH01000052">
    <property type="protein sequence ID" value="KKQ34622.1"/>
    <property type="molecule type" value="Genomic_DNA"/>
</dbReference>
<evidence type="ECO:0000313" key="2">
    <source>
        <dbReference type="EMBL" id="KKQ34622.1"/>
    </source>
</evidence>
<evidence type="ECO:0000259" key="1">
    <source>
        <dbReference type="PROSITE" id="PS51462"/>
    </source>
</evidence>